<evidence type="ECO:0000313" key="2">
    <source>
        <dbReference type="EMBL" id="GAN44472.1"/>
    </source>
</evidence>
<sequence length="105" mass="11249">MSAIATETVFALRAPGSGWLATLICALDEASRDPDFDDYHRRLLVQLLREGAPSAAVVAAAHRRMTEFESGLARDHQALPDTPALPSAPPARQRPSLTLVGSSSR</sequence>
<reference evidence="2" key="1">
    <citation type="submission" date="2015-03" db="EMBL/GenBank/DDBJ databases">
        <title>Draft genome sequence of Mizugakiibacter sediminis skMP5.</title>
        <authorList>
            <person name="Watanabe T."/>
            <person name="Kojima H."/>
            <person name="Fukui M."/>
        </authorList>
    </citation>
    <scope>NUCLEOTIDE SEQUENCE</scope>
    <source>
        <strain evidence="2">SkMP5</strain>
    </source>
</reference>
<feature type="compositionally biased region" description="Polar residues" evidence="1">
    <location>
        <begin position="95"/>
        <end position="105"/>
    </location>
</feature>
<protein>
    <submittedName>
        <fullName evidence="3">tRNA and rRNA cytosine-C5-methylase</fullName>
    </submittedName>
</protein>
<dbReference type="STRING" id="1475481.GCA_000953855_01137"/>
<dbReference type="RefSeq" id="WP_148667815.1">
    <property type="nucleotide sequence ID" value="NZ_DF970177.1"/>
</dbReference>
<evidence type="ECO:0000313" key="3">
    <source>
        <dbReference type="EMBL" id="GAP65826.1"/>
    </source>
</evidence>
<accession>A0A0K8QM84</accession>
<reference evidence="3" key="2">
    <citation type="submission" date="2015-08" db="EMBL/GenBank/DDBJ databases">
        <title>Complete DNA Sequence of Pseudomonas syringae pv. actinidiae, the Causal Agent of Kiwifruit Canker Disease.</title>
        <authorList>
            <person name="Rikkerink E.H.A."/>
            <person name="Fineran P.C."/>
        </authorList>
    </citation>
    <scope>NUCLEOTIDE SEQUENCE</scope>
    <source>
        <strain evidence="3">SkMP5</strain>
    </source>
</reference>
<evidence type="ECO:0000256" key="1">
    <source>
        <dbReference type="SAM" id="MobiDB-lite"/>
    </source>
</evidence>
<gene>
    <name evidence="2" type="ORF">MBSD_1007</name>
    <name evidence="3" type="ORF">MBSD_n1117</name>
</gene>
<keyword evidence="4" id="KW-1185">Reference proteome</keyword>
<dbReference type="HOGENOM" id="CLU_2274494_0_0_6"/>
<organism evidence="3">
    <name type="scientific">Mizugakiibacter sediminis</name>
    <dbReference type="NCBI Taxonomy" id="1475481"/>
    <lineage>
        <taxon>Bacteria</taxon>
        <taxon>Pseudomonadati</taxon>
        <taxon>Pseudomonadota</taxon>
        <taxon>Gammaproteobacteria</taxon>
        <taxon>Lysobacterales</taxon>
        <taxon>Rhodanobacteraceae</taxon>
        <taxon>Mizugakiibacter</taxon>
    </lineage>
</organism>
<keyword evidence="3" id="KW-0489">Methyltransferase</keyword>
<dbReference type="EMBL" id="DF970177">
    <property type="protein sequence ID" value="GAP65826.1"/>
    <property type="molecule type" value="Genomic_DNA"/>
</dbReference>
<feature type="compositionally biased region" description="Basic and acidic residues" evidence="1">
    <location>
        <begin position="69"/>
        <end position="78"/>
    </location>
</feature>
<evidence type="ECO:0000313" key="4">
    <source>
        <dbReference type="Proteomes" id="UP000253740"/>
    </source>
</evidence>
<feature type="region of interest" description="Disordered" evidence="1">
    <location>
        <begin position="69"/>
        <end position="105"/>
    </location>
</feature>
<dbReference type="OrthoDB" id="5955840at2"/>
<proteinExistence type="predicted"/>
<dbReference type="Proteomes" id="UP000253740">
    <property type="component" value="Unassembled WGS sequence"/>
</dbReference>
<dbReference type="AlphaFoldDB" id="A0A0K8QM84"/>
<dbReference type="EMBL" id="DF952378">
    <property type="protein sequence ID" value="GAN44472.1"/>
    <property type="molecule type" value="Genomic_DNA"/>
</dbReference>
<name>A0A0K8QM84_9GAMM</name>
<keyword evidence="3" id="KW-0808">Transferase</keyword>
<dbReference type="GO" id="GO:0032259">
    <property type="term" value="P:methylation"/>
    <property type="evidence" value="ECO:0007669"/>
    <property type="project" value="UniProtKB-KW"/>
</dbReference>
<dbReference type="GO" id="GO:0008168">
    <property type="term" value="F:methyltransferase activity"/>
    <property type="evidence" value="ECO:0007669"/>
    <property type="project" value="UniProtKB-KW"/>
</dbReference>